<reference evidence="1" key="1">
    <citation type="journal article" date="2023" name="Science">
        <title>Genome structures resolve the early diversification of teleost fishes.</title>
        <authorList>
            <person name="Parey E."/>
            <person name="Louis A."/>
            <person name="Montfort J."/>
            <person name="Bouchez O."/>
            <person name="Roques C."/>
            <person name="Iampietro C."/>
            <person name="Lluch J."/>
            <person name="Castinel A."/>
            <person name="Donnadieu C."/>
            <person name="Desvignes T."/>
            <person name="Floi Bucao C."/>
            <person name="Jouanno E."/>
            <person name="Wen M."/>
            <person name="Mejri S."/>
            <person name="Dirks R."/>
            <person name="Jansen H."/>
            <person name="Henkel C."/>
            <person name="Chen W.J."/>
            <person name="Zahm M."/>
            <person name="Cabau C."/>
            <person name="Klopp C."/>
            <person name="Thompson A.W."/>
            <person name="Robinson-Rechavi M."/>
            <person name="Braasch I."/>
            <person name="Lecointre G."/>
            <person name="Bobe J."/>
            <person name="Postlethwait J.H."/>
            <person name="Berthelot C."/>
            <person name="Roest Crollius H."/>
            <person name="Guiguen Y."/>
        </authorList>
    </citation>
    <scope>NUCLEOTIDE SEQUENCE</scope>
    <source>
        <strain evidence="1">WJC10195</strain>
    </source>
</reference>
<sequence length="150" mass="16274">MVENNTALTKQAANMMVEDLQKDLARKNAADSPTTLLSPTSSLDTEKSWACFPVCITLFHCTYLSLSHSPLRIESDSEEAIVQPKKNKEFCIDEETQAALKDLPGLVKSLKNLVTALQQGSPTSNWSTSTSASDSPAPIKDCSEVTIPIC</sequence>
<dbReference type="AlphaFoldDB" id="A0A9Q1FRL9"/>
<name>A0A9Q1FRL9_SYNKA</name>
<protein>
    <submittedName>
        <fullName evidence="1">Uncharacterized protein</fullName>
    </submittedName>
</protein>
<gene>
    <name evidence="1" type="ORF">SKAU_G00136250</name>
</gene>
<organism evidence="1 2">
    <name type="scientific">Synaphobranchus kaupii</name>
    <name type="common">Kaup's arrowtooth eel</name>
    <dbReference type="NCBI Taxonomy" id="118154"/>
    <lineage>
        <taxon>Eukaryota</taxon>
        <taxon>Metazoa</taxon>
        <taxon>Chordata</taxon>
        <taxon>Craniata</taxon>
        <taxon>Vertebrata</taxon>
        <taxon>Euteleostomi</taxon>
        <taxon>Actinopterygii</taxon>
        <taxon>Neopterygii</taxon>
        <taxon>Teleostei</taxon>
        <taxon>Anguilliformes</taxon>
        <taxon>Synaphobranchidae</taxon>
        <taxon>Synaphobranchus</taxon>
    </lineage>
</organism>
<comment type="caution">
    <text evidence="1">The sequence shown here is derived from an EMBL/GenBank/DDBJ whole genome shotgun (WGS) entry which is preliminary data.</text>
</comment>
<accession>A0A9Q1FRL9</accession>
<evidence type="ECO:0000313" key="2">
    <source>
        <dbReference type="Proteomes" id="UP001152622"/>
    </source>
</evidence>
<dbReference type="EMBL" id="JAINUF010000004">
    <property type="protein sequence ID" value="KAJ8364794.1"/>
    <property type="molecule type" value="Genomic_DNA"/>
</dbReference>
<evidence type="ECO:0000313" key="1">
    <source>
        <dbReference type="EMBL" id="KAJ8364794.1"/>
    </source>
</evidence>
<keyword evidence="2" id="KW-1185">Reference proteome</keyword>
<proteinExistence type="predicted"/>
<dbReference type="Proteomes" id="UP001152622">
    <property type="component" value="Chromosome 4"/>
</dbReference>